<evidence type="ECO:0000313" key="2">
    <source>
        <dbReference type="EMBL" id="ASR75542.1"/>
    </source>
</evidence>
<organism evidence="2 3">
    <name type="scientific">Streptomyces phage Mildred21</name>
    <dbReference type="NCBI Taxonomy" id="2023959"/>
    <lineage>
        <taxon>Viruses</taxon>
        <taxon>Duplodnaviria</taxon>
        <taxon>Heunggongvirae</taxon>
        <taxon>Uroviricota</taxon>
        <taxon>Caudoviricetes</taxon>
        <taxon>Stanwilliamsviridae</taxon>
        <taxon>Boydwoodruffvirinae</taxon>
        <taxon>Samistivirus</taxon>
        <taxon>Samistivirus mildred21</taxon>
    </lineage>
</organism>
<name>A0A222YU83_9CAUD</name>
<feature type="region of interest" description="Disordered" evidence="1">
    <location>
        <begin position="1"/>
        <end position="23"/>
    </location>
</feature>
<keyword evidence="3" id="KW-1185">Reference proteome</keyword>
<proteinExistence type="predicted"/>
<evidence type="ECO:0000256" key="1">
    <source>
        <dbReference type="SAM" id="MobiDB-lite"/>
    </source>
</evidence>
<dbReference type="Proteomes" id="UP000223009">
    <property type="component" value="Segment"/>
</dbReference>
<feature type="compositionally biased region" description="Acidic residues" evidence="1">
    <location>
        <begin position="1"/>
        <end position="19"/>
    </location>
</feature>
<dbReference type="OrthoDB" id="28453at10239"/>
<accession>A0A222YU83</accession>
<feature type="compositionally biased region" description="Basic and acidic residues" evidence="1">
    <location>
        <begin position="56"/>
        <end position="65"/>
    </location>
</feature>
<evidence type="ECO:0000313" key="3">
    <source>
        <dbReference type="Proteomes" id="UP000223009"/>
    </source>
</evidence>
<reference evidence="2 3" key="1">
    <citation type="submission" date="2017-05" db="EMBL/GenBank/DDBJ databases">
        <authorList>
            <person name="Chapman J."/>
            <person name="Chang C."/>
            <person name="Suresh T."/>
            <person name="Shishido T.C."/>
            <person name="Bindert I."/>
            <person name="Shaffer C.D."/>
            <person name="Weston-Hafer K.A."/>
            <person name="Russell D.A."/>
            <person name="Pope W.H."/>
            <person name="Jacobs-Sera D."/>
            <person name="Hendrix R.W."/>
            <person name="Hatfull G.F."/>
        </authorList>
    </citation>
    <scope>NUCLEOTIDE SEQUENCE [LARGE SCALE GENOMIC DNA]</scope>
</reference>
<feature type="region of interest" description="Disordered" evidence="1">
    <location>
        <begin position="56"/>
        <end position="76"/>
    </location>
</feature>
<dbReference type="EMBL" id="MF155946">
    <property type="protein sequence ID" value="ASR75542.1"/>
    <property type="molecule type" value="Genomic_DNA"/>
</dbReference>
<protein>
    <submittedName>
        <fullName evidence="2">Uncharacterized protein</fullName>
    </submittedName>
</protein>
<sequence length="133" mass="14694">MSDATEAEDKAEEEISDSLDDGRPIKEIVKDAAKAYAVAKGRKAFFAAVKLMKAKEKEKGGEKKNTKGVKAMQKKASQLRVGDITSNGEVLTISKSPVDRKQFEIVFMGPSGSDRQVVDQNTKYEVVERRSIR</sequence>
<gene>
    <name evidence="2" type="ORF">SEA_MILDRED21_161</name>
</gene>